<proteinExistence type="predicted"/>
<accession>A0A511BS10</accession>
<dbReference type="Proteomes" id="UP000321405">
    <property type="component" value="Unassembled WGS sequence"/>
</dbReference>
<dbReference type="EMBL" id="BJVC01000006">
    <property type="protein sequence ID" value="GEL03126.1"/>
    <property type="molecule type" value="Genomic_DNA"/>
</dbReference>
<keyword evidence="2" id="KW-0732">Signal</keyword>
<feature type="region of interest" description="Disordered" evidence="1">
    <location>
        <begin position="57"/>
        <end position="105"/>
    </location>
</feature>
<feature type="chain" id="PRO_5021704972" evidence="2">
    <location>
        <begin position="25"/>
        <end position="105"/>
    </location>
</feature>
<keyword evidence="4" id="KW-1185">Reference proteome</keyword>
<evidence type="ECO:0000256" key="2">
    <source>
        <dbReference type="SAM" id="SignalP"/>
    </source>
</evidence>
<name>A0A511BS10_9PROT</name>
<reference evidence="3 4" key="1">
    <citation type="submission" date="2019-07" db="EMBL/GenBank/DDBJ databases">
        <title>Whole genome shotgun sequence of Swaminathania salitolerans NBRC 104436.</title>
        <authorList>
            <person name="Hosoyama A."/>
            <person name="Uohara A."/>
            <person name="Ohji S."/>
            <person name="Ichikawa N."/>
        </authorList>
    </citation>
    <scope>NUCLEOTIDE SEQUENCE [LARGE SCALE GENOMIC DNA]</scope>
    <source>
        <strain evidence="3 4">NBRC 104436</strain>
    </source>
</reference>
<feature type="compositionally biased region" description="Polar residues" evidence="1">
    <location>
        <begin position="57"/>
        <end position="79"/>
    </location>
</feature>
<dbReference type="AlphaFoldDB" id="A0A511BS10"/>
<sequence>MARGLIAFALALMLGTTMIPLAQAKPCRDPQTGKYVKCEPHKPKKCRDEKGKFMKCQNDTSAQADGKNASGSGAPSGTDRTMKAQGSDAASMSGKQTAGSATGQH</sequence>
<organism evidence="3 4">
    <name type="scientific">Swaminathania salitolerans</name>
    <dbReference type="NCBI Taxonomy" id="182838"/>
    <lineage>
        <taxon>Bacteria</taxon>
        <taxon>Pseudomonadati</taxon>
        <taxon>Pseudomonadota</taxon>
        <taxon>Alphaproteobacteria</taxon>
        <taxon>Acetobacterales</taxon>
        <taxon>Acetobacteraceae</taxon>
        <taxon>Swaminathania</taxon>
    </lineage>
</organism>
<feature type="signal peptide" evidence="2">
    <location>
        <begin position="1"/>
        <end position="24"/>
    </location>
</feature>
<gene>
    <name evidence="3" type="ORF">SSA02_22890</name>
</gene>
<evidence type="ECO:0000313" key="3">
    <source>
        <dbReference type="EMBL" id="GEL03126.1"/>
    </source>
</evidence>
<evidence type="ECO:0000256" key="1">
    <source>
        <dbReference type="SAM" id="MobiDB-lite"/>
    </source>
</evidence>
<protein>
    <submittedName>
        <fullName evidence="3">Uncharacterized protein</fullName>
    </submittedName>
</protein>
<evidence type="ECO:0000313" key="4">
    <source>
        <dbReference type="Proteomes" id="UP000321405"/>
    </source>
</evidence>
<feature type="compositionally biased region" description="Polar residues" evidence="1">
    <location>
        <begin position="88"/>
        <end position="105"/>
    </location>
</feature>
<comment type="caution">
    <text evidence="3">The sequence shown here is derived from an EMBL/GenBank/DDBJ whole genome shotgun (WGS) entry which is preliminary data.</text>
</comment>